<keyword evidence="4" id="KW-0285">Flavoprotein</keyword>
<accession>A0A931E0J6</accession>
<feature type="binding site" evidence="8">
    <location>
        <begin position="248"/>
        <end position="252"/>
    </location>
    <ligand>
        <name>FAD</name>
        <dbReference type="ChEBI" id="CHEBI:57692"/>
    </ligand>
</feature>
<dbReference type="InterPro" id="IPR001308">
    <property type="entry name" value="ETF_a/FixB"/>
</dbReference>
<dbReference type="Pfam" id="PF01012">
    <property type="entry name" value="ETF"/>
    <property type="match status" value="1"/>
</dbReference>
<dbReference type="SMART" id="SM00893">
    <property type="entry name" value="ETF"/>
    <property type="match status" value="1"/>
</dbReference>
<dbReference type="Gene3D" id="3.40.50.1220">
    <property type="entry name" value="TPP-binding domain"/>
    <property type="match status" value="1"/>
</dbReference>
<evidence type="ECO:0000256" key="5">
    <source>
        <dbReference type="ARBA" id="ARBA00022827"/>
    </source>
</evidence>
<keyword evidence="3" id="KW-0813">Transport</keyword>
<evidence type="ECO:0000256" key="3">
    <source>
        <dbReference type="ARBA" id="ARBA00022448"/>
    </source>
</evidence>
<feature type="domain" description="Electron transfer flavoprotein alpha/beta-subunit N-terminal" evidence="9">
    <location>
        <begin position="6"/>
        <end position="183"/>
    </location>
</feature>
<comment type="function">
    <text evidence="7">The electron transfer flavoprotein serves as a specific electron acceptor for other dehydrogenases. It transfers the electrons to the main respiratory chain via ETF-ubiquinone oxidoreductase (ETF dehydrogenase).</text>
</comment>
<keyword evidence="5 8" id="KW-0274">FAD</keyword>
<dbReference type="Pfam" id="PF00766">
    <property type="entry name" value="ETF_alpha"/>
    <property type="match status" value="1"/>
</dbReference>
<dbReference type="RefSeq" id="WP_196823959.1">
    <property type="nucleotide sequence ID" value="NZ_CP046980.1"/>
</dbReference>
<name>A0A931E0J6_9CORY</name>
<organism evidence="10 11">
    <name type="scientific">Corynebacterium aquatimens</name>
    <dbReference type="NCBI Taxonomy" id="1190508"/>
    <lineage>
        <taxon>Bacteria</taxon>
        <taxon>Bacillati</taxon>
        <taxon>Actinomycetota</taxon>
        <taxon>Actinomycetes</taxon>
        <taxon>Mycobacteriales</taxon>
        <taxon>Corynebacteriaceae</taxon>
        <taxon>Corynebacterium</taxon>
    </lineage>
</organism>
<feature type="binding site" evidence="8">
    <location>
        <begin position="234"/>
        <end position="235"/>
    </location>
    <ligand>
        <name>FAD</name>
        <dbReference type="ChEBI" id="CHEBI:57692"/>
    </ligand>
</feature>
<evidence type="ECO:0000256" key="7">
    <source>
        <dbReference type="ARBA" id="ARBA00025649"/>
    </source>
</evidence>
<dbReference type="GO" id="GO:0033539">
    <property type="term" value="P:fatty acid beta-oxidation using acyl-CoA dehydrogenase"/>
    <property type="evidence" value="ECO:0007669"/>
    <property type="project" value="TreeGrafter"/>
</dbReference>
<feature type="binding site" evidence="8">
    <location>
        <begin position="265"/>
        <end position="272"/>
    </location>
    <ligand>
        <name>FAD</name>
        <dbReference type="ChEBI" id="CHEBI:57692"/>
    </ligand>
</feature>
<dbReference type="SUPFAM" id="SSF52467">
    <property type="entry name" value="DHS-like NAD/FAD-binding domain"/>
    <property type="match status" value="1"/>
</dbReference>
<proteinExistence type="inferred from homology"/>
<dbReference type="InterPro" id="IPR014730">
    <property type="entry name" value="ETF_a/b_N"/>
</dbReference>
<feature type="binding site" evidence="8">
    <location>
        <position position="208"/>
    </location>
    <ligand>
        <name>FAD</name>
        <dbReference type="ChEBI" id="CHEBI:57692"/>
    </ligand>
</feature>
<sequence>MSHVYVLVERAAGSGSGLSPVTAELITAARPLGVVSAVVVGAPGEASSLAQELGALGAAQVIDASAEDYSARVITPEVDALHALGSANPAPIVVAATTTGNEIAGRLGARLGSGVLANVSAINADRSAAHQIFGGSYTTTAVAGGPCPIYTVRPGAVKAEPQPADAQLAPMPLPGASARDVTVTGFTPKTPADRPDLASASVVVSGGRGVGSAEGYRDYVEGLADELGAAVGSTRDIVYDGWAAPETQVGQTGATVSPDLYIALGISGAIQHTSGMQTSGTIVAVNQDGDEPIFDIADIAAVGDVEDIVPELISQLQARKG</sequence>
<dbReference type="InterPro" id="IPR029035">
    <property type="entry name" value="DHS-like_NAD/FAD-binding_dom"/>
</dbReference>
<evidence type="ECO:0000259" key="9">
    <source>
        <dbReference type="SMART" id="SM00893"/>
    </source>
</evidence>
<dbReference type="PANTHER" id="PTHR43153">
    <property type="entry name" value="ELECTRON TRANSFER FLAVOPROTEIN ALPHA"/>
    <property type="match status" value="1"/>
</dbReference>
<dbReference type="SUPFAM" id="SSF52402">
    <property type="entry name" value="Adenine nucleotide alpha hydrolases-like"/>
    <property type="match status" value="1"/>
</dbReference>
<evidence type="ECO:0000313" key="10">
    <source>
        <dbReference type="EMBL" id="MBG6121390.1"/>
    </source>
</evidence>
<keyword evidence="11" id="KW-1185">Reference proteome</keyword>
<evidence type="ECO:0000256" key="8">
    <source>
        <dbReference type="PIRSR" id="PIRSR000089-1"/>
    </source>
</evidence>
<evidence type="ECO:0000256" key="4">
    <source>
        <dbReference type="ARBA" id="ARBA00022630"/>
    </source>
</evidence>
<dbReference type="InterPro" id="IPR014731">
    <property type="entry name" value="ETF_asu_C"/>
</dbReference>
<comment type="subunit">
    <text evidence="2">Heterodimer of an alpha and a beta subunit.</text>
</comment>
<dbReference type="Gene3D" id="3.40.50.620">
    <property type="entry name" value="HUPs"/>
    <property type="match status" value="1"/>
</dbReference>
<dbReference type="InterPro" id="IPR018206">
    <property type="entry name" value="ETF_asu_C_CS"/>
</dbReference>
<dbReference type="Proteomes" id="UP000658613">
    <property type="component" value="Unassembled WGS sequence"/>
</dbReference>
<dbReference type="GO" id="GO:0009055">
    <property type="term" value="F:electron transfer activity"/>
    <property type="evidence" value="ECO:0007669"/>
    <property type="project" value="InterPro"/>
</dbReference>
<dbReference type="PIRSF" id="PIRSF000089">
    <property type="entry name" value="Electra_flavoP_a"/>
    <property type="match status" value="1"/>
</dbReference>
<dbReference type="PROSITE" id="PS00696">
    <property type="entry name" value="ETF_ALPHA"/>
    <property type="match status" value="1"/>
</dbReference>
<comment type="cofactor">
    <cofactor evidence="8">
        <name>FAD</name>
        <dbReference type="ChEBI" id="CHEBI:57692"/>
    </cofactor>
    <text evidence="8">Binds 1 FAD per dimer.</text>
</comment>
<protein>
    <submittedName>
        <fullName evidence="10">Electron transfer flavoprotein alpha subunit</fullName>
    </submittedName>
</protein>
<dbReference type="PANTHER" id="PTHR43153:SF1">
    <property type="entry name" value="ELECTRON TRANSFER FLAVOPROTEIN SUBUNIT ALPHA, MITOCHONDRIAL"/>
    <property type="match status" value="1"/>
</dbReference>
<keyword evidence="6" id="KW-0249">Electron transport</keyword>
<reference evidence="10" key="1">
    <citation type="submission" date="2020-11" db="EMBL/GenBank/DDBJ databases">
        <title>Sequencing the genomes of 1000 actinobacteria strains.</title>
        <authorList>
            <person name="Klenk H.-P."/>
        </authorList>
    </citation>
    <scope>NUCLEOTIDE SEQUENCE</scope>
    <source>
        <strain evidence="10">DSM 45632</strain>
    </source>
</reference>
<dbReference type="InterPro" id="IPR014729">
    <property type="entry name" value="Rossmann-like_a/b/a_fold"/>
</dbReference>
<evidence type="ECO:0000313" key="11">
    <source>
        <dbReference type="Proteomes" id="UP000658613"/>
    </source>
</evidence>
<comment type="similarity">
    <text evidence="1">Belongs to the ETF alpha-subunit/FixB family.</text>
</comment>
<evidence type="ECO:0000256" key="6">
    <source>
        <dbReference type="ARBA" id="ARBA00022982"/>
    </source>
</evidence>
<dbReference type="GO" id="GO:0050660">
    <property type="term" value="F:flavin adenine dinucleotide binding"/>
    <property type="evidence" value="ECO:0007669"/>
    <property type="project" value="InterPro"/>
</dbReference>
<feature type="binding site" evidence="8">
    <location>
        <position position="286"/>
    </location>
    <ligand>
        <name>FAD</name>
        <dbReference type="ChEBI" id="CHEBI:57692"/>
    </ligand>
</feature>
<comment type="caution">
    <text evidence="10">The sequence shown here is derived from an EMBL/GenBank/DDBJ whole genome shotgun (WGS) entry which is preliminary data.</text>
</comment>
<evidence type="ECO:0000256" key="1">
    <source>
        <dbReference type="ARBA" id="ARBA00005817"/>
    </source>
</evidence>
<dbReference type="AlphaFoldDB" id="A0A931E0J6"/>
<evidence type="ECO:0000256" key="2">
    <source>
        <dbReference type="ARBA" id="ARBA00011355"/>
    </source>
</evidence>
<dbReference type="EMBL" id="JADOUE010000001">
    <property type="protein sequence ID" value="MBG6121390.1"/>
    <property type="molecule type" value="Genomic_DNA"/>
</dbReference>
<gene>
    <name evidence="10" type="ORF">IW254_000359</name>
</gene>